<organism evidence="4 5">
    <name type="scientific">Neolewinella marina</name>
    <dbReference type="NCBI Taxonomy" id="438751"/>
    <lineage>
        <taxon>Bacteria</taxon>
        <taxon>Pseudomonadati</taxon>
        <taxon>Bacteroidota</taxon>
        <taxon>Saprospiria</taxon>
        <taxon>Saprospirales</taxon>
        <taxon>Lewinellaceae</taxon>
        <taxon>Neolewinella</taxon>
    </lineage>
</organism>
<dbReference type="GO" id="GO:0019867">
    <property type="term" value="C:outer membrane"/>
    <property type="evidence" value="ECO:0007669"/>
    <property type="project" value="InterPro"/>
</dbReference>
<keyword evidence="1" id="KW-0732">Signal</keyword>
<keyword evidence="2" id="KW-0472">Membrane</keyword>
<dbReference type="AlphaFoldDB" id="A0A2G0CKL7"/>
<evidence type="ECO:0000313" key="4">
    <source>
        <dbReference type="EMBL" id="PHL00488.1"/>
    </source>
</evidence>
<dbReference type="EMBL" id="PDLO01000001">
    <property type="protein sequence ID" value="PHL00488.1"/>
    <property type="molecule type" value="Genomic_DNA"/>
</dbReference>
<reference evidence="4 5" key="1">
    <citation type="submission" date="2017-10" db="EMBL/GenBank/DDBJ databases">
        <title>The draft genome sequence of Lewinella marina KCTC 32374.</title>
        <authorList>
            <person name="Wang K."/>
        </authorList>
    </citation>
    <scope>NUCLEOTIDE SEQUENCE [LARGE SCALE GENOMIC DNA]</scope>
    <source>
        <strain evidence="4 5">MKG-38</strain>
    </source>
</reference>
<dbReference type="Gene3D" id="3.30.1450.10">
    <property type="match status" value="1"/>
</dbReference>
<dbReference type="InterPro" id="IPR007450">
    <property type="entry name" value="BamE_dom"/>
</dbReference>
<feature type="domain" description="Outer membrane protein assembly factor BamE" evidence="3">
    <location>
        <begin position="13"/>
        <end position="68"/>
    </location>
</feature>
<dbReference type="InterPro" id="IPR037873">
    <property type="entry name" value="BamE-like"/>
</dbReference>
<proteinExistence type="predicted"/>
<protein>
    <recommendedName>
        <fullName evidence="3">Outer membrane protein assembly factor BamE domain-containing protein</fullName>
    </recommendedName>
</protein>
<evidence type="ECO:0000256" key="2">
    <source>
        <dbReference type="ARBA" id="ARBA00023136"/>
    </source>
</evidence>
<evidence type="ECO:0000313" key="5">
    <source>
        <dbReference type="Proteomes" id="UP000226437"/>
    </source>
</evidence>
<keyword evidence="5" id="KW-1185">Reference proteome</keyword>
<dbReference type="Proteomes" id="UP000226437">
    <property type="component" value="Unassembled WGS sequence"/>
</dbReference>
<sequence length="75" mass="8827">MVQDLVNSDTLLGLTKGEVYQMLGTPELQASNDSTMQYLIREKHGWNIDPEYIKYFTIKFDRNDLVKSYHLEKNE</sequence>
<dbReference type="Pfam" id="PF04355">
    <property type="entry name" value="BamE"/>
    <property type="match status" value="1"/>
</dbReference>
<evidence type="ECO:0000259" key="3">
    <source>
        <dbReference type="Pfam" id="PF04355"/>
    </source>
</evidence>
<comment type="caution">
    <text evidence="4">The sequence shown here is derived from an EMBL/GenBank/DDBJ whole genome shotgun (WGS) entry which is preliminary data.</text>
</comment>
<accession>A0A2G0CKL7</accession>
<name>A0A2G0CKL7_9BACT</name>
<gene>
    <name evidence="4" type="ORF">CGL56_05515</name>
</gene>
<evidence type="ECO:0000256" key="1">
    <source>
        <dbReference type="ARBA" id="ARBA00022729"/>
    </source>
</evidence>